<dbReference type="EMBL" id="LR796585">
    <property type="protein sequence ID" value="CAB4152475.1"/>
    <property type="molecule type" value="Genomic_DNA"/>
</dbReference>
<evidence type="ECO:0000313" key="1">
    <source>
        <dbReference type="EMBL" id="CAB4152475.1"/>
    </source>
</evidence>
<gene>
    <name evidence="1" type="ORF">UFOVP606_12</name>
</gene>
<reference evidence="1" key="1">
    <citation type="submission" date="2020-04" db="EMBL/GenBank/DDBJ databases">
        <authorList>
            <person name="Chiriac C."/>
            <person name="Salcher M."/>
            <person name="Ghai R."/>
            <person name="Kavagutti S V."/>
        </authorList>
    </citation>
    <scope>NUCLEOTIDE SEQUENCE</scope>
</reference>
<proteinExistence type="predicted"/>
<organism evidence="1">
    <name type="scientific">uncultured Caudovirales phage</name>
    <dbReference type="NCBI Taxonomy" id="2100421"/>
    <lineage>
        <taxon>Viruses</taxon>
        <taxon>Duplodnaviria</taxon>
        <taxon>Heunggongvirae</taxon>
        <taxon>Uroviricota</taxon>
        <taxon>Caudoviricetes</taxon>
        <taxon>Peduoviridae</taxon>
        <taxon>Maltschvirus</taxon>
        <taxon>Maltschvirus maltsch</taxon>
    </lineage>
</organism>
<accession>A0A6J5MZ01</accession>
<sequence>MSGNCGIISSGVAADCTNPLQAGTEDTLVLLNRRQIATLTKNLTNNQIIEDIILESAALGYVFEGLNNSIAPKYNSVKGRYFKNWSHEVDFIAFDVAPAAKQVIEDMKDGDFVAIVYNKYKGLAGNTAFEMYGLYSGLKAEVLERDINNADTQGAFHILLKTDNDRGLEPFQPQTLYNTDYATTLAIVEGLL</sequence>
<protein>
    <submittedName>
        <fullName evidence="1">Uncharacterized protein</fullName>
    </submittedName>
</protein>
<name>A0A6J5MZ01_9CAUD</name>